<gene>
    <name evidence="2" type="ORF">NDN08_006879</name>
</gene>
<name>A0AAV8UIV9_9RHOD</name>
<keyword evidence="3" id="KW-1185">Reference proteome</keyword>
<evidence type="ECO:0000256" key="1">
    <source>
        <dbReference type="SAM" id="MobiDB-lite"/>
    </source>
</evidence>
<protein>
    <submittedName>
        <fullName evidence="2">Uncharacterized protein</fullName>
    </submittedName>
</protein>
<proteinExistence type="predicted"/>
<comment type="caution">
    <text evidence="2">The sequence shown here is derived from an EMBL/GenBank/DDBJ whole genome shotgun (WGS) entry which is preliminary data.</text>
</comment>
<accession>A0AAV8UIV9</accession>
<dbReference type="EMBL" id="JAMWBK010000009">
    <property type="protein sequence ID" value="KAJ8902475.1"/>
    <property type="molecule type" value="Genomic_DNA"/>
</dbReference>
<dbReference type="AlphaFoldDB" id="A0AAV8UIV9"/>
<sequence length="189" mass="22292">MDEDEEKRLKDYASGFRFYSYEPLQGGEAWIDKIFNLELRSCGRSAGRTCYYVEGVEGNKAYEEAVELAADLVTRFQDVRSFAKPCRREDWKARHVELKKGVKGGRENKGPVMVYEGCAGQRGIRFIPPCYRYIGTLQDFKEYIHETHQFDWAKYKLANYRESEAQEQAALPEWKRNPQFRENFKNRED</sequence>
<feature type="region of interest" description="Disordered" evidence="1">
    <location>
        <begin position="167"/>
        <end position="189"/>
    </location>
</feature>
<evidence type="ECO:0000313" key="2">
    <source>
        <dbReference type="EMBL" id="KAJ8902475.1"/>
    </source>
</evidence>
<dbReference type="Proteomes" id="UP001157974">
    <property type="component" value="Unassembled WGS sequence"/>
</dbReference>
<organism evidence="2 3">
    <name type="scientific">Rhodosorus marinus</name>
    <dbReference type="NCBI Taxonomy" id="101924"/>
    <lineage>
        <taxon>Eukaryota</taxon>
        <taxon>Rhodophyta</taxon>
        <taxon>Stylonematophyceae</taxon>
        <taxon>Stylonematales</taxon>
        <taxon>Stylonemataceae</taxon>
        <taxon>Rhodosorus</taxon>
    </lineage>
</organism>
<evidence type="ECO:0000313" key="3">
    <source>
        <dbReference type="Proteomes" id="UP001157974"/>
    </source>
</evidence>
<reference evidence="2 3" key="1">
    <citation type="journal article" date="2023" name="Nat. Commun.">
        <title>Origin of minicircular mitochondrial genomes in red algae.</title>
        <authorList>
            <person name="Lee Y."/>
            <person name="Cho C.H."/>
            <person name="Lee Y.M."/>
            <person name="Park S.I."/>
            <person name="Yang J.H."/>
            <person name="West J.A."/>
            <person name="Bhattacharya D."/>
            <person name="Yoon H.S."/>
        </authorList>
    </citation>
    <scope>NUCLEOTIDE SEQUENCE [LARGE SCALE GENOMIC DNA]</scope>
    <source>
        <strain evidence="2 3">CCMP1338</strain>
        <tissue evidence="2">Whole cell</tissue>
    </source>
</reference>